<dbReference type="Gene3D" id="3.40.50.2300">
    <property type="match status" value="1"/>
</dbReference>
<dbReference type="PANTHER" id="PTHR44591">
    <property type="entry name" value="STRESS RESPONSE REGULATOR PROTEIN 1"/>
    <property type="match status" value="1"/>
</dbReference>
<evidence type="ECO:0000259" key="3">
    <source>
        <dbReference type="PROSITE" id="PS50110"/>
    </source>
</evidence>
<evidence type="ECO:0000256" key="1">
    <source>
        <dbReference type="ARBA" id="ARBA00022553"/>
    </source>
</evidence>
<proteinExistence type="predicted"/>
<dbReference type="STRING" id="1798705.A2563_03920"/>
<sequence length="125" mass="13805">MVLLIVEDDEVLLRALYILFHKSKYTIASATDGAMAVQMAQRLKPNLILLDLLLPKINGFEVLRIVKSDPALKETPVIILSNLGSAEDVERAKAGGAIDYFIKANTDLSVLENKIKQVLEIKTQS</sequence>
<feature type="modified residue" description="4-aspartylphosphate" evidence="2">
    <location>
        <position position="51"/>
    </location>
</feature>
<evidence type="ECO:0000313" key="4">
    <source>
        <dbReference type="EMBL" id="OGH92919.1"/>
    </source>
</evidence>
<dbReference type="AlphaFoldDB" id="A0A1F6P9S3"/>
<dbReference type="PROSITE" id="PS50110">
    <property type="entry name" value="RESPONSE_REGULATORY"/>
    <property type="match status" value="1"/>
</dbReference>
<dbReference type="EMBL" id="MFRA01000005">
    <property type="protein sequence ID" value="OGH92919.1"/>
    <property type="molecule type" value="Genomic_DNA"/>
</dbReference>
<dbReference type="Pfam" id="PF00072">
    <property type="entry name" value="Response_reg"/>
    <property type="match status" value="1"/>
</dbReference>
<name>A0A1F6P9S3_9BACT</name>
<evidence type="ECO:0000313" key="5">
    <source>
        <dbReference type="Proteomes" id="UP000176634"/>
    </source>
</evidence>
<keyword evidence="1 2" id="KW-0597">Phosphoprotein</keyword>
<dbReference type="GO" id="GO:0000160">
    <property type="term" value="P:phosphorelay signal transduction system"/>
    <property type="evidence" value="ECO:0007669"/>
    <property type="project" value="InterPro"/>
</dbReference>
<accession>A0A1F6P9S3</accession>
<dbReference type="Proteomes" id="UP000176634">
    <property type="component" value="Unassembled WGS sequence"/>
</dbReference>
<feature type="domain" description="Response regulatory" evidence="3">
    <location>
        <begin position="2"/>
        <end position="119"/>
    </location>
</feature>
<gene>
    <name evidence="4" type="ORF">A2563_03920</name>
</gene>
<reference evidence="4 5" key="1">
    <citation type="journal article" date="2016" name="Nat. Commun.">
        <title>Thousands of microbial genomes shed light on interconnected biogeochemical processes in an aquifer system.</title>
        <authorList>
            <person name="Anantharaman K."/>
            <person name="Brown C.T."/>
            <person name="Hug L.A."/>
            <person name="Sharon I."/>
            <person name="Castelle C.J."/>
            <person name="Probst A.J."/>
            <person name="Thomas B.C."/>
            <person name="Singh A."/>
            <person name="Wilkins M.J."/>
            <person name="Karaoz U."/>
            <person name="Brodie E.L."/>
            <person name="Williams K.H."/>
            <person name="Hubbard S.S."/>
            <person name="Banfield J.F."/>
        </authorList>
    </citation>
    <scope>NUCLEOTIDE SEQUENCE [LARGE SCALE GENOMIC DNA]</scope>
</reference>
<dbReference type="InterPro" id="IPR001789">
    <property type="entry name" value="Sig_transdc_resp-reg_receiver"/>
</dbReference>
<dbReference type="InterPro" id="IPR050595">
    <property type="entry name" value="Bact_response_regulator"/>
</dbReference>
<dbReference type="SUPFAM" id="SSF52172">
    <property type="entry name" value="CheY-like"/>
    <property type="match status" value="1"/>
</dbReference>
<dbReference type="SMART" id="SM00448">
    <property type="entry name" value="REC"/>
    <property type="match status" value="1"/>
</dbReference>
<organism evidence="4 5">
    <name type="scientific">Candidatus Magasanikbacteria bacterium RIFOXYD1_FULL_40_23</name>
    <dbReference type="NCBI Taxonomy" id="1798705"/>
    <lineage>
        <taxon>Bacteria</taxon>
        <taxon>Candidatus Magasanikiibacteriota</taxon>
    </lineage>
</organism>
<comment type="caution">
    <text evidence="4">The sequence shown here is derived from an EMBL/GenBank/DDBJ whole genome shotgun (WGS) entry which is preliminary data.</text>
</comment>
<dbReference type="InterPro" id="IPR011006">
    <property type="entry name" value="CheY-like_superfamily"/>
</dbReference>
<protein>
    <recommendedName>
        <fullName evidence="3">Response regulatory domain-containing protein</fullName>
    </recommendedName>
</protein>
<evidence type="ECO:0000256" key="2">
    <source>
        <dbReference type="PROSITE-ProRule" id="PRU00169"/>
    </source>
</evidence>
<dbReference type="PANTHER" id="PTHR44591:SF3">
    <property type="entry name" value="RESPONSE REGULATORY DOMAIN-CONTAINING PROTEIN"/>
    <property type="match status" value="1"/>
</dbReference>